<dbReference type="PANTHER" id="PTHR13789:SF309">
    <property type="entry name" value="PUTATIVE (AFU_ORTHOLOGUE AFUA_6G14510)-RELATED"/>
    <property type="match status" value="1"/>
</dbReference>
<proteinExistence type="predicted"/>
<dbReference type="PANTHER" id="PTHR13789">
    <property type="entry name" value="MONOOXYGENASE"/>
    <property type="match status" value="1"/>
</dbReference>
<evidence type="ECO:0000313" key="5">
    <source>
        <dbReference type="Proteomes" id="UP000627838"/>
    </source>
</evidence>
<dbReference type="PRINTS" id="PR00420">
    <property type="entry name" value="RNGMNOXGNASE"/>
</dbReference>
<dbReference type="InterPro" id="IPR002938">
    <property type="entry name" value="FAD-bd"/>
</dbReference>
<dbReference type="SUPFAM" id="SSF51905">
    <property type="entry name" value="FAD/NAD(P)-binding domain"/>
    <property type="match status" value="1"/>
</dbReference>
<dbReference type="RefSeq" id="WP_192759131.1">
    <property type="nucleotide sequence ID" value="NZ_JADBDZ010000001.1"/>
</dbReference>
<keyword evidence="5" id="KW-1185">Reference proteome</keyword>
<accession>A0ABR9JPE7</accession>
<evidence type="ECO:0000259" key="3">
    <source>
        <dbReference type="Pfam" id="PF01494"/>
    </source>
</evidence>
<protein>
    <submittedName>
        <fullName evidence="4">2-polyprenyl-6-methoxyphenol hydroxylase-like FAD-dependent oxidoreductase</fullName>
    </submittedName>
</protein>
<evidence type="ECO:0000256" key="2">
    <source>
        <dbReference type="ARBA" id="ARBA00023033"/>
    </source>
</evidence>
<name>A0ABR9JPE7_9ACTN</name>
<dbReference type="Proteomes" id="UP000627838">
    <property type="component" value="Unassembled WGS sequence"/>
</dbReference>
<comment type="caution">
    <text evidence="4">The sequence shown here is derived from an EMBL/GenBank/DDBJ whole genome shotgun (WGS) entry which is preliminary data.</text>
</comment>
<evidence type="ECO:0000256" key="1">
    <source>
        <dbReference type="ARBA" id="ARBA00023002"/>
    </source>
</evidence>
<keyword evidence="2" id="KW-0503">Monooxygenase</keyword>
<dbReference type="EMBL" id="JADBDZ010000001">
    <property type="protein sequence ID" value="MBE1532444.1"/>
    <property type="molecule type" value="Genomic_DNA"/>
</dbReference>
<gene>
    <name evidence="4" type="ORF">H4W34_002277</name>
</gene>
<keyword evidence="1" id="KW-0560">Oxidoreductase</keyword>
<evidence type="ECO:0000313" key="4">
    <source>
        <dbReference type="EMBL" id="MBE1532444.1"/>
    </source>
</evidence>
<feature type="domain" description="FAD-binding" evidence="3">
    <location>
        <begin position="2"/>
        <end position="302"/>
    </location>
</feature>
<dbReference type="InterPro" id="IPR050493">
    <property type="entry name" value="FAD-dep_Monooxygenase_BioMet"/>
</dbReference>
<organism evidence="4 5">
    <name type="scientific">Actinomadura algeriensis</name>
    <dbReference type="NCBI Taxonomy" id="1679523"/>
    <lineage>
        <taxon>Bacteria</taxon>
        <taxon>Bacillati</taxon>
        <taxon>Actinomycetota</taxon>
        <taxon>Actinomycetes</taxon>
        <taxon>Streptosporangiales</taxon>
        <taxon>Thermomonosporaceae</taxon>
        <taxon>Actinomadura</taxon>
    </lineage>
</organism>
<dbReference type="InterPro" id="IPR036188">
    <property type="entry name" value="FAD/NAD-bd_sf"/>
</dbReference>
<dbReference type="Pfam" id="PF01494">
    <property type="entry name" value="FAD_binding_3"/>
    <property type="match status" value="1"/>
</dbReference>
<reference evidence="4 5" key="1">
    <citation type="submission" date="2020-10" db="EMBL/GenBank/DDBJ databases">
        <title>Sequencing the genomes of 1000 actinobacteria strains.</title>
        <authorList>
            <person name="Klenk H.-P."/>
        </authorList>
    </citation>
    <scope>NUCLEOTIDE SEQUENCE [LARGE SCALE GENOMIC DNA]</scope>
    <source>
        <strain evidence="4 5">DSM 46744</strain>
    </source>
</reference>
<sequence length="374" mass="39228">MKAIVIGGGIGGLTAAAALKGKGWTVRVLERAPTLEPVGSGLAMMPNALRALDTLGVGDRVRALATFAGDGGVRRPDGGWLNRTSAEAAAARFGDPTVVMPRSVLVDLLRALLDPADVRLGVTVESASPDGTVATAAGEERADLVVAADGIGSRVRSSLFPGHPGPRYTGLTAWRLLAADPDRTGAFSETWGRGLVFGVNPIADGRVYCYATAPAPAGTTAPDERRELLRHFGSWHDPIPELLDRADPAGILRNDIYFMPRPLPAFHRDRLVLLGDAAHPMTPNLGQGACQAIEDAVTLAEAVTSGGGTAAYTAARLDRTTKIMAMSHRVSRLTRPVNPLATAVRDAGMWTVGRLGPDLVLRQAAAAIDWRPPA</sequence>
<dbReference type="Gene3D" id="3.50.50.60">
    <property type="entry name" value="FAD/NAD(P)-binding domain"/>
    <property type="match status" value="1"/>
</dbReference>